<name>A0ABP0G9R9_CLALP</name>
<organism evidence="1 2">
    <name type="scientific">Clavelina lepadiformis</name>
    <name type="common">Light-bulb sea squirt</name>
    <name type="synonym">Ascidia lepadiformis</name>
    <dbReference type="NCBI Taxonomy" id="159417"/>
    <lineage>
        <taxon>Eukaryota</taxon>
        <taxon>Metazoa</taxon>
        <taxon>Chordata</taxon>
        <taxon>Tunicata</taxon>
        <taxon>Ascidiacea</taxon>
        <taxon>Aplousobranchia</taxon>
        <taxon>Clavelinidae</taxon>
        <taxon>Clavelina</taxon>
    </lineage>
</organism>
<protein>
    <submittedName>
        <fullName evidence="1">Uncharacterized protein</fullName>
    </submittedName>
</protein>
<proteinExistence type="predicted"/>
<dbReference type="Proteomes" id="UP001642483">
    <property type="component" value="Unassembled WGS sequence"/>
</dbReference>
<accession>A0ABP0G9R9</accession>
<reference evidence="1 2" key="1">
    <citation type="submission" date="2024-02" db="EMBL/GenBank/DDBJ databases">
        <authorList>
            <person name="Daric V."/>
            <person name="Darras S."/>
        </authorList>
    </citation>
    <scope>NUCLEOTIDE SEQUENCE [LARGE SCALE GENOMIC DNA]</scope>
</reference>
<dbReference type="EMBL" id="CAWYQH010000105">
    <property type="protein sequence ID" value="CAK8687663.1"/>
    <property type="molecule type" value="Genomic_DNA"/>
</dbReference>
<keyword evidence="2" id="KW-1185">Reference proteome</keyword>
<gene>
    <name evidence="1" type="ORF">CVLEPA_LOCUS19728</name>
</gene>
<evidence type="ECO:0000313" key="2">
    <source>
        <dbReference type="Proteomes" id="UP001642483"/>
    </source>
</evidence>
<evidence type="ECO:0000313" key="1">
    <source>
        <dbReference type="EMBL" id="CAK8687663.1"/>
    </source>
</evidence>
<sequence>MASSGTDNLDSTETAQAVIDVALLRCYIVNIVPILLEGGLESSNSLEKKLQEQSVKDLLNKFVGDGQIKTLMVERLSSKDDNDDSEEKEVRYCVSLDVHYTSGKASGLVLIKRGPLVIANKSVGSQVHAITLIEDSPYETLHSLVSCAFAPFFKSYVQKSGKLDRDMDNCSFYSEESSCHQFQHTQTSFIRSTTKYEEIRLLRLRTGRKTNDIKTICSHHEQELLTKFSSLKKKRCDPTNKHPGKSRTKSLRVVSLDMFEKLSDPPCVVVPGVKVCFECLMILQRQKVQSKQDVRICTCSW</sequence>
<comment type="caution">
    <text evidence="1">The sequence shown here is derived from an EMBL/GenBank/DDBJ whole genome shotgun (WGS) entry which is preliminary data.</text>
</comment>